<sequence>MSIPVHKLGLTIVVVIVAAHVIVVGPTVTMFLLRTRQTLLGNVWQSVAQVVSDRTTEVLWTAGSMTDKEVEKALSSGTVHDPETNSAGVIRRRQNGRNEFGSLAE</sequence>
<keyword evidence="2" id="KW-0812">Transmembrane</keyword>
<accession>A0ABR1TP69</accession>
<feature type="region of interest" description="Disordered" evidence="1">
    <location>
        <begin position="74"/>
        <end position="105"/>
    </location>
</feature>
<protein>
    <submittedName>
        <fullName evidence="3">Uncharacterized protein</fullName>
    </submittedName>
</protein>
<evidence type="ECO:0000313" key="3">
    <source>
        <dbReference type="EMBL" id="KAK8047509.1"/>
    </source>
</evidence>
<dbReference type="EMBL" id="JAQQWM010000009">
    <property type="protein sequence ID" value="KAK8047509.1"/>
    <property type="molecule type" value="Genomic_DNA"/>
</dbReference>
<gene>
    <name evidence="3" type="ORF">PG996_015573</name>
</gene>
<name>A0ABR1TP69_9PEZI</name>
<comment type="caution">
    <text evidence="3">The sequence shown here is derived from an EMBL/GenBank/DDBJ whole genome shotgun (WGS) entry which is preliminary data.</text>
</comment>
<dbReference type="Proteomes" id="UP001446871">
    <property type="component" value="Unassembled WGS sequence"/>
</dbReference>
<proteinExistence type="predicted"/>
<evidence type="ECO:0000256" key="1">
    <source>
        <dbReference type="SAM" id="MobiDB-lite"/>
    </source>
</evidence>
<evidence type="ECO:0000313" key="4">
    <source>
        <dbReference type="Proteomes" id="UP001446871"/>
    </source>
</evidence>
<keyword evidence="4" id="KW-1185">Reference proteome</keyword>
<organism evidence="3 4">
    <name type="scientific">Apiospora saccharicola</name>
    <dbReference type="NCBI Taxonomy" id="335842"/>
    <lineage>
        <taxon>Eukaryota</taxon>
        <taxon>Fungi</taxon>
        <taxon>Dikarya</taxon>
        <taxon>Ascomycota</taxon>
        <taxon>Pezizomycotina</taxon>
        <taxon>Sordariomycetes</taxon>
        <taxon>Xylariomycetidae</taxon>
        <taxon>Amphisphaeriales</taxon>
        <taxon>Apiosporaceae</taxon>
        <taxon>Apiospora</taxon>
    </lineage>
</organism>
<keyword evidence="2" id="KW-0472">Membrane</keyword>
<feature type="transmembrane region" description="Helical" evidence="2">
    <location>
        <begin position="12"/>
        <end position="33"/>
    </location>
</feature>
<keyword evidence="2" id="KW-1133">Transmembrane helix</keyword>
<reference evidence="3 4" key="1">
    <citation type="submission" date="2023-01" db="EMBL/GenBank/DDBJ databases">
        <title>Analysis of 21 Apiospora genomes using comparative genomics revels a genus with tremendous synthesis potential of carbohydrate active enzymes and secondary metabolites.</title>
        <authorList>
            <person name="Sorensen T."/>
        </authorList>
    </citation>
    <scope>NUCLEOTIDE SEQUENCE [LARGE SCALE GENOMIC DNA]</scope>
    <source>
        <strain evidence="3 4">CBS 83171</strain>
    </source>
</reference>
<evidence type="ECO:0000256" key="2">
    <source>
        <dbReference type="SAM" id="Phobius"/>
    </source>
</evidence>